<dbReference type="EMBL" id="CM042883">
    <property type="protein sequence ID" value="KAI4372198.1"/>
    <property type="molecule type" value="Genomic_DNA"/>
</dbReference>
<comment type="caution">
    <text evidence="1">The sequence shown here is derived from an EMBL/GenBank/DDBJ whole genome shotgun (WGS) entry which is preliminary data.</text>
</comment>
<protein>
    <submittedName>
        <fullName evidence="1">Uncharacterized protein</fullName>
    </submittedName>
</protein>
<name>A0ACB9R411_9MYRT</name>
<organism evidence="1 2">
    <name type="scientific">Melastoma candidum</name>
    <dbReference type="NCBI Taxonomy" id="119954"/>
    <lineage>
        <taxon>Eukaryota</taxon>
        <taxon>Viridiplantae</taxon>
        <taxon>Streptophyta</taxon>
        <taxon>Embryophyta</taxon>
        <taxon>Tracheophyta</taxon>
        <taxon>Spermatophyta</taxon>
        <taxon>Magnoliopsida</taxon>
        <taxon>eudicotyledons</taxon>
        <taxon>Gunneridae</taxon>
        <taxon>Pentapetalae</taxon>
        <taxon>rosids</taxon>
        <taxon>malvids</taxon>
        <taxon>Myrtales</taxon>
        <taxon>Melastomataceae</taxon>
        <taxon>Melastomatoideae</taxon>
        <taxon>Melastomateae</taxon>
        <taxon>Melastoma</taxon>
    </lineage>
</organism>
<sequence>MNEVQLSIGGRDTLKEQDFEELTSDSFVDYEISSISGSDDEDNADVDGSSRCFGETEVIEKLVEVAQAEATKHAAGVAASLRSTFEANQRGGLSTFSREEELKREKGSGRGSTAKWHRETQVKCSCCSSSSV</sequence>
<reference evidence="2" key="1">
    <citation type="journal article" date="2023" name="Front. Plant Sci.">
        <title>Chromosomal-level genome assembly of Melastoma candidum provides insights into trichome evolution.</title>
        <authorList>
            <person name="Zhong Y."/>
            <person name="Wu W."/>
            <person name="Sun C."/>
            <person name="Zou P."/>
            <person name="Liu Y."/>
            <person name="Dai S."/>
            <person name="Zhou R."/>
        </authorList>
    </citation>
    <scope>NUCLEOTIDE SEQUENCE [LARGE SCALE GENOMIC DNA]</scope>
</reference>
<evidence type="ECO:0000313" key="2">
    <source>
        <dbReference type="Proteomes" id="UP001057402"/>
    </source>
</evidence>
<evidence type="ECO:0000313" key="1">
    <source>
        <dbReference type="EMBL" id="KAI4372198.1"/>
    </source>
</evidence>
<gene>
    <name evidence="1" type="ORF">MLD38_010462</name>
</gene>
<keyword evidence="2" id="KW-1185">Reference proteome</keyword>
<dbReference type="Proteomes" id="UP001057402">
    <property type="component" value="Chromosome 4"/>
</dbReference>
<proteinExistence type="predicted"/>
<accession>A0ACB9R411</accession>